<name>A0ABU1VY81_9GAMM</name>
<protein>
    <recommendedName>
        <fullName evidence="3">Ribbon-helix-helix protein CopG domain-containing protein</fullName>
    </recommendedName>
</protein>
<proteinExistence type="predicted"/>
<dbReference type="EMBL" id="JAVDWR010000004">
    <property type="protein sequence ID" value="MDR7120681.1"/>
    <property type="molecule type" value="Genomic_DNA"/>
</dbReference>
<sequence>MQNDQVVVGIAWYQREHWERLKQIADDSAAMDDSYDEWKKNANAGMHQIRLTDKTALRVNVDIDELLKWCAEHHKPMNSAARAEFVSEKLRARFDKT</sequence>
<evidence type="ECO:0000313" key="2">
    <source>
        <dbReference type="Proteomes" id="UP001257909"/>
    </source>
</evidence>
<evidence type="ECO:0008006" key="3">
    <source>
        <dbReference type="Google" id="ProtNLM"/>
    </source>
</evidence>
<dbReference type="Proteomes" id="UP001257909">
    <property type="component" value="Unassembled WGS sequence"/>
</dbReference>
<reference evidence="1 2" key="1">
    <citation type="submission" date="2023-07" db="EMBL/GenBank/DDBJ databases">
        <title>Sorghum-associated microbial communities from plants grown in Nebraska, USA.</title>
        <authorList>
            <person name="Schachtman D."/>
        </authorList>
    </citation>
    <scope>NUCLEOTIDE SEQUENCE [LARGE SCALE GENOMIC DNA]</scope>
    <source>
        <strain evidence="1 2">4138</strain>
    </source>
</reference>
<gene>
    <name evidence="1" type="ORF">J2W69_001619</name>
</gene>
<keyword evidence="2" id="KW-1185">Reference proteome</keyword>
<organism evidence="1 2">
    <name type="scientific">Rheinheimera soli</name>
    <dbReference type="NCBI Taxonomy" id="443616"/>
    <lineage>
        <taxon>Bacteria</taxon>
        <taxon>Pseudomonadati</taxon>
        <taxon>Pseudomonadota</taxon>
        <taxon>Gammaproteobacteria</taxon>
        <taxon>Chromatiales</taxon>
        <taxon>Chromatiaceae</taxon>
        <taxon>Rheinheimera</taxon>
    </lineage>
</organism>
<accession>A0ABU1VY81</accession>
<dbReference type="RefSeq" id="WP_310276467.1">
    <property type="nucleotide sequence ID" value="NZ_JAVDWR010000004.1"/>
</dbReference>
<evidence type="ECO:0000313" key="1">
    <source>
        <dbReference type="EMBL" id="MDR7120681.1"/>
    </source>
</evidence>
<comment type="caution">
    <text evidence="1">The sequence shown here is derived from an EMBL/GenBank/DDBJ whole genome shotgun (WGS) entry which is preliminary data.</text>
</comment>